<feature type="region of interest" description="Disordered" evidence="1">
    <location>
        <begin position="360"/>
        <end position="390"/>
    </location>
</feature>
<dbReference type="RefSeq" id="WP_255855070.1">
    <property type="nucleotide sequence ID" value="NZ_CP073347.1"/>
</dbReference>
<organism evidence="2 3">
    <name type="scientific">Marinobacterium rhizophilum</name>
    <dbReference type="NCBI Taxonomy" id="420402"/>
    <lineage>
        <taxon>Bacteria</taxon>
        <taxon>Pseudomonadati</taxon>
        <taxon>Pseudomonadota</taxon>
        <taxon>Gammaproteobacteria</taxon>
        <taxon>Oceanospirillales</taxon>
        <taxon>Oceanospirillaceae</taxon>
        <taxon>Marinobacterium</taxon>
    </lineage>
</organism>
<protein>
    <recommendedName>
        <fullName evidence="4">Phage tail protein</fullName>
    </recommendedName>
</protein>
<dbReference type="EMBL" id="CP073347">
    <property type="protein sequence ID" value="UTW12926.1"/>
    <property type="molecule type" value="Genomic_DNA"/>
</dbReference>
<evidence type="ECO:0000256" key="1">
    <source>
        <dbReference type="SAM" id="MobiDB-lite"/>
    </source>
</evidence>
<gene>
    <name evidence="2" type="ORF">KDW95_04430</name>
</gene>
<evidence type="ECO:0000313" key="2">
    <source>
        <dbReference type="EMBL" id="UTW12926.1"/>
    </source>
</evidence>
<accession>A0ABY5HM14</accession>
<dbReference type="Proteomes" id="UP001058461">
    <property type="component" value="Chromosome"/>
</dbReference>
<sequence>MSYTPPAGDAVDFDLAGSYTAPVGGAVDFAFAGDAVELSLNATTAAPTGLISILHGQVPSVTISASTAAPTAQLQLVRGAVATLAATTASPQALINVEFSNERRLQLYGVTASPIPQVQLVRGAVASISATTVAPESTLTVDWGVPVPRAVLNSSDAGQAAKWGRAAVADKGPDLAFKNAPAKQPDRWIAWQDAEQIDATPRLPFGVIPAKPAVAAVPWNAFVAHPGALSALDYSHPPAKQPQQAQRWDAFSQQLDKGKGQLWHYPPAVDHISGYLHRRVELWGNKAVWDTRDYRPPYRYEVDFSFAEASYMPPASTALDFSWGAASPYADQPIRPTDPGISIGHDIPPPVQESRTVTWGAGSWERPPPDYATGPGWNTEPDEPATPPPIPQIKEVYIFMPSLTLYRTPDGAEIEALNVSWTTDADSWGWRFSATLARASDLALLKPDSNGPKEIACEINGHLFTGLVESYGTSRQFGQSGYTIKGRSLSAYLSDPYAPLRSKAIDATYSARQLAEQELTNTGWTLNWQIPDWTVPAGAFSYQGKDAIAVIKSIADAAGATVQTDPGIKQLHIYPRYPVSPHLWANVGTPLDAILPAELIKTFGSEFRSLPKYNRSFVAGGPTGGVIVMLTRDGTAGDILSPQIVDGLITHSTVGYERARNELAPGGSWESLQLETWLTQQGDAPGLLLPGHLVEIQDISENYRAQISATTITAASTQDALTVRQQLTAERYNG</sequence>
<proteinExistence type="predicted"/>
<evidence type="ECO:0000313" key="3">
    <source>
        <dbReference type="Proteomes" id="UP001058461"/>
    </source>
</evidence>
<dbReference type="SUPFAM" id="SSF69279">
    <property type="entry name" value="Phage tail proteins"/>
    <property type="match status" value="1"/>
</dbReference>
<evidence type="ECO:0008006" key="4">
    <source>
        <dbReference type="Google" id="ProtNLM"/>
    </source>
</evidence>
<reference evidence="2" key="1">
    <citation type="submission" date="2021-04" db="EMBL/GenBank/DDBJ databases">
        <title>Oceanospirillales bacteria with DddD are important DMSP degraders in coastal seawater.</title>
        <authorList>
            <person name="Liu J."/>
        </authorList>
    </citation>
    <scope>NUCLEOTIDE SEQUENCE</scope>
    <source>
        <strain evidence="2">D13-1</strain>
    </source>
</reference>
<name>A0ABY5HM14_9GAMM</name>
<keyword evidence="3" id="KW-1185">Reference proteome</keyword>